<name>A0A1Q3BHD9_CEPFO</name>
<sequence length="235" mass="27181">MMPLTPILTVEIFDVWGIAFMGPFPISFGNLCILLDVDYVSKWIEAVPCRTNDNSVVVKFLKEHIFSRFGTPRAIISDRGTHFTNRSFEALMKRHGITHKLATPYHPQTSGQVEVSNRQIKKILEKTVNPNRKDWSTRLVDALWAYRSAFKTDLGQSPYRLVYGKASHLPVELEHRAFWAIKQFNFDRSFAGNQRALQLSELEEIQNDAYDNAKISKEKTKAFHDARILRKHFEV</sequence>
<keyword evidence="3" id="KW-1185">Reference proteome</keyword>
<dbReference type="Gene3D" id="3.30.420.10">
    <property type="entry name" value="Ribonuclease H-like superfamily/Ribonuclease H"/>
    <property type="match status" value="1"/>
</dbReference>
<dbReference type="InParanoid" id="A0A1Q3BHD9"/>
<dbReference type="GO" id="GO:0003676">
    <property type="term" value="F:nucleic acid binding"/>
    <property type="evidence" value="ECO:0007669"/>
    <property type="project" value="InterPro"/>
</dbReference>
<evidence type="ECO:0000313" key="2">
    <source>
        <dbReference type="EMBL" id="GAV67338.1"/>
    </source>
</evidence>
<comment type="caution">
    <text evidence="2">The sequence shown here is derived from an EMBL/GenBank/DDBJ whole genome shotgun (WGS) entry which is preliminary data.</text>
</comment>
<dbReference type="PANTHER" id="PTHR47266">
    <property type="entry name" value="ENDONUCLEASE-RELATED"/>
    <property type="match status" value="1"/>
</dbReference>
<dbReference type="AlphaFoldDB" id="A0A1Q3BHD9"/>
<dbReference type="Proteomes" id="UP000187406">
    <property type="component" value="Unassembled WGS sequence"/>
</dbReference>
<evidence type="ECO:0000259" key="1">
    <source>
        <dbReference type="PROSITE" id="PS50994"/>
    </source>
</evidence>
<feature type="domain" description="Integrase catalytic" evidence="1">
    <location>
        <begin position="2"/>
        <end position="166"/>
    </location>
</feature>
<reference evidence="3" key="1">
    <citation type="submission" date="2016-04" db="EMBL/GenBank/DDBJ databases">
        <title>Cephalotus genome sequencing.</title>
        <authorList>
            <person name="Fukushima K."/>
            <person name="Hasebe M."/>
            <person name="Fang X."/>
        </authorList>
    </citation>
    <scope>NUCLEOTIDE SEQUENCE [LARGE SCALE GENOMIC DNA]</scope>
    <source>
        <strain evidence="3">cv. St1</strain>
    </source>
</reference>
<dbReference type="InterPro" id="IPR052160">
    <property type="entry name" value="Gypsy_RT_Integrase-like"/>
</dbReference>
<dbReference type="OrthoDB" id="1723222at2759"/>
<dbReference type="EMBL" id="BDDD01000536">
    <property type="protein sequence ID" value="GAV67338.1"/>
    <property type="molecule type" value="Genomic_DNA"/>
</dbReference>
<gene>
    <name evidence="2" type="ORF">CFOL_v3_10844</name>
</gene>
<dbReference type="PROSITE" id="PS50994">
    <property type="entry name" value="INTEGRASE"/>
    <property type="match status" value="1"/>
</dbReference>
<dbReference type="InterPro" id="IPR036397">
    <property type="entry name" value="RNaseH_sf"/>
</dbReference>
<dbReference type="InterPro" id="IPR001584">
    <property type="entry name" value="Integrase_cat-core"/>
</dbReference>
<organism evidence="2 3">
    <name type="scientific">Cephalotus follicularis</name>
    <name type="common">Albany pitcher plant</name>
    <dbReference type="NCBI Taxonomy" id="3775"/>
    <lineage>
        <taxon>Eukaryota</taxon>
        <taxon>Viridiplantae</taxon>
        <taxon>Streptophyta</taxon>
        <taxon>Embryophyta</taxon>
        <taxon>Tracheophyta</taxon>
        <taxon>Spermatophyta</taxon>
        <taxon>Magnoliopsida</taxon>
        <taxon>eudicotyledons</taxon>
        <taxon>Gunneridae</taxon>
        <taxon>Pentapetalae</taxon>
        <taxon>rosids</taxon>
        <taxon>fabids</taxon>
        <taxon>Oxalidales</taxon>
        <taxon>Cephalotaceae</taxon>
        <taxon>Cephalotus</taxon>
    </lineage>
</organism>
<dbReference type="GO" id="GO:0015074">
    <property type="term" value="P:DNA integration"/>
    <property type="evidence" value="ECO:0007669"/>
    <property type="project" value="InterPro"/>
</dbReference>
<dbReference type="InterPro" id="IPR012337">
    <property type="entry name" value="RNaseH-like_sf"/>
</dbReference>
<dbReference type="Pfam" id="PF00665">
    <property type="entry name" value="rve"/>
    <property type="match status" value="1"/>
</dbReference>
<dbReference type="SUPFAM" id="SSF53098">
    <property type="entry name" value="Ribonuclease H-like"/>
    <property type="match status" value="1"/>
</dbReference>
<proteinExistence type="predicted"/>
<evidence type="ECO:0000313" key="3">
    <source>
        <dbReference type="Proteomes" id="UP000187406"/>
    </source>
</evidence>
<accession>A0A1Q3BHD9</accession>
<protein>
    <submittedName>
        <fullName evidence="2">Rve domain-containing protein</fullName>
    </submittedName>
</protein>